<feature type="transmembrane region" description="Helical" evidence="1">
    <location>
        <begin position="6"/>
        <end position="23"/>
    </location>
</feature>
<name>A0ABS5ZIM7_9GAMM</name>
<dbReference type="Proteomes" id="UP000690515">
    <property type="component" value="Unassembled WGS sequence"/>
</dbReference>
<reference evidence="2 3" key="1">
    <citation type="submission" date="2021-04" db="EMBL/GenBank/DDBJ databases">
        <authorList>
            <person name="Pira H."/>
            <person name="Risdian C."/>
            <person name="Wink J."/>
        </authorList>
    </citation>
    <scope>NUCLEOTIDE SEQUENCE [LARGE SCALE GENOMIC DNA]</scope>
    <source>
        <strain evidence="2 3">WH53</strain>
    </source>
</reference>
<comment type="caution">
    <text evidence="2">The sequence shown here is derived from an EMBL/GenBank/DDBJ whole genome shotgun (WGS) entry which is preliminary data.</text>
</comment>
<evidence type="ECO:0000256" key="1">
    <source>
        <dbReference type="SAM" id="Phobius"/>
    </source>
</evidence>
<feature type="transmembrane region" description="Helical" evidence="1">
    <location>
        <begin position="28"/>
        <end position="48"/>
    </location>
</feature>
<gene>
    <name evidence="2" type="ORF">KCG35_22535</name>
</gene>
<keyword evidence="3" id="KW-1185">Reference proteome</keyword>
<protein>
    <submittedName>
        <fullName evidence="2">Uncharacterized protein</fullName>
    </submittedName>
</protein>
<accession>A0ABS5ZIM7</accession>
<keyword evidence="1" id="KW-1133">Transmembrane helix</keyword>
<dbReference type="RefSeq" id="WP_215822116.1">
    <property type="nucleotide sequence ID" value="NZ_JAGSOY010000108.1"/>
</dbReference>
<keyword evidence="1" id="KW-0472">Membrane</keyword>
<evidence type="ECO:0000313" key="3">
    <source>
        <dbReference type="Proteomes" id="UP000690515"/>
    </source>
</evidence>
<proteinExistence type="predicted"/>
<evidence type="ECO:0000313" key="2">
    <source>
        <dbReference type="EMBL" id="MBU2713834.1"/>
    </source>
</evidence>
<organism evidence="2 3">
    <name type="scientific">Zooshikella harenae</name>
    <dbReference type="NCBI Taxonomy" id="2827238"/>
    <lineage>
        <taxon>Bacteria</taxon>
        <taxon>Pseudomonadati</taxon>
        <taxon>Pseudomonadota</taxon>
        <taxon>Gammaproteobacteria</taxon>
        <taxon>Oceanospirillales</taxon>
        <taxon>Zooshikellaceae</taxon>
        <taxon>Zooshikella</taxon>
    </lineage>
</organism>
<feature type="transmembrane region" description="Helical" evidence="1">
    <location>
        <begin position="60"/>
        <end position="80"/>
    </location>
</feature>
<dbReference type="EMBL" id="JAGSOY010000108">
    <property type="protein sequence ID" value="MBU2713834.1"/>
    <property type="molecule type" value="Genomic_DNA"/>
</dbReference>
<keyword evidence="1" id="KW-0812">Transmembrane</keyword>
<sequence>MLELPGLLSILVFLIVIPIIIPWGRKLVLTSLIIWFLLWGLFFFTISNPPLKPDRFGGDLVVSFLFILAFSVGVIARLAGRYFKATVFKRSFFGAD</sequence>